<keyword evidence="3" id="KW-1185">Reference proteome</keyword>
<dbReference type="EMBL" id="UXUI01008243">
    <property type="protein sequence ID" value="VDD90960.1"/>
    <property type="molecule type" value="Genomic_DNA"/>
</dbReference>
<dbReference type="Pfam" id="PF13902">
    <property type="entry name" value="R3H-assoc"/>
    <property type="match status" value="1"/>
</dbReference>
<dbReference type="PANTHER" id="PTHR32019">
    <property type="entry name" value="R3H DOMAIN-CONTAINING PROTEIN 4"/>
    <property type="match status" value="1"/>
</dbReference>
<dbReference type="InterPro" id="IPR039629">
    <property type="entry name" value="R3HDM4"/>
</dbReference>
<evidence type="ECO:0000259" key="1">
    <source>
        <dbReference type="Pfam" id="PF13902"/>
    </source>
</evidence>
<protein>
    <submittedName>
        <fullName evidence="4">R3H-assoc domain-containing protein</fullName>
    </submittedName>
</protein>
<name>A0A158QAN9_ENTVE</name>
<evidence type="ECO:0000313" key="3">
    <source>
        <dbReference type="Proteomes" id="UP000274131"/>
    </source>
</evidence>
<dbReference type="GO" id="GO:0003676">
    <property type="term" value="F:nucleic acid binding"/>
    <property type="evidence" value="ECO:0007669"/>
    <property type="project" value="InterPro"/>
</dbReference>
<dbReference type="InterPro" id="IPR036867">
    <property type="entry name" value="R3H_dom_sf"/>
</dbReference>
<evidence type="ECO:0000313" key="2">
    <source>
        <dbReference type="EMBL" id="VDD90960.1"/>
    </source>
</evidence>
<dbReference type="Proteomes" id="UP000274131">
    <property type="component" value="Unassembled WGS sequence"/>
</dbReference>
<sequence length="311" mass="36376">MGSGRQCGKKKRPYNAVWYTDEWGYVFDDSEEEEIPDAVVTDTFVNSLSSCRRKKQRVGRAGRRIRRLLDKDCLVGTVKEQDRVGNRKYRRLENAKLIYALADPNDICEDFSDLVPETVSAFALLFIDQSNMKAWNDFIEKDEEEQEAFLRKADNYKNDDLEDGGHYASSSAERRNKDKWVRENLDRDSRSHHPAYSAAACFSRLDVHFKNLFYRRELPWTFINDIEDMLRQFFISHGSKEAKWISDTMPSAWHRLLLHGVSQYLSLRSRSFVNDLGGKFVKVYNPRPFFVPPHRSLSSFLAQKRKDESFG</sequence>
<dbReference type="PANTHER" id="PTHR32019:SF2">
    <property type="entry name" value="R3H DOMAIN-CONTAINING PROTEIN 4"/>
    <property type="match status" value="1"/>
</dbReference>
<dbReference type="AlphaFoldDB" id="A0A158QAN9"/>
<organism evidence="4">
    <name type="scientific">Enterobius vermicularis</name>
    <name type="common">Human pinworm</name>
    <dbReference type="NCBI Taxonomy" id="51028"/>
    <lineage>
        <taxon>Eukaryota</taxon>
        <taxon>Metazoa</taxon>
        <taxon>Ecdysozoa</taxon>
        <taxon>Nematoda</taxon>
        <taxon>Chromadorea</taxon>
        <taxon>Rhabditida</taxon>
        <taxon>Spirurina</taxon>
        <taxon>Oxyuridomorpha</taxon>
        <taxon>Oxyuroidea</taxon>
        <taxon>Oxyuridae</taxon>
        <taxon>Enterobius</taxon>
    </lineage>
</organism>
<dbReference type="SUPFAM" id="SSF82708">
    <property type="entry name" value="R3H domain"/>
    <property type="match status" value="1"/>
</dbReference>
<reference evidence="2 3" key="2">
    <citation type="submission" date="2018-10" db="EMBL/GenBank/DDBJ databases">
        <authorList>
            <consortium name="Pathogen Informatics"/>
        </authorList>
    </citation>
    <scope>NUCLEOTIDE SEQUENCE [LARGE SCALE GENOMIC DNA]</scope>
</reference>
<reference evidence="4" key="1">
    <citation type="submission" date="2016-04" db="UniProtKB">
        <authorList>
            <consortium name="WormBaseParasite"/>
        </authorList>
    </citation>
    <scope>IDENTIFICATION</scope>
</reference>
<accession>A0A158QAN9</accession>
<dbReference type="STRING" id="51028.A0A158QAN9"/>
<evidence type="ECO:0000313" key="4">
    <source>
        <dbReference type="WBParaSite" id="EVEC_0000610001-mRNA-1"/>
    </source>
</evidence>
<proteinExistence type="predicted"/>
<feature type="domain" description="R3H-associated N-terminal" evidence="1">
    <location>
        <begin position="83"/>
        <end position="210"/>
    </location>
</feature>
<gene>
    <name evidence="2" type="ORF">EVEC_LOCUS5711</name>
</gene>
<dbReference type="OrthoDB" id="75169at2759"/>
<dbReference type="WBParaSite" id="EVEC_0000610001-mRNA-1">
    <property type="protein sequence ID" value="EVEC_0000610001-mRNA-1"/>
    <property type="gene ID" value="EVEC_0000610001"/>
</dbReference>
<dbReference type="InterPro" id="IPR025952">
    <property type="entry name" value="R3H-assoc_dom"/>
</dbReference>